<evidence type="ECO:0000313" key="1">
    <source>
        <dbReference type="EMBL" id="CAG8788623.1"/>
    </source>
</evidence>
<proteinExistence type="predicted"/>
<dbReference type="Proteomes" id="UP000789405">
    <property type="component" value="Unassembled WGS sequence"/>
</dbReference>
<gene>
    <name evidence="1" type="ORF">DERYTH_LOCUS20941</name>
</gene>
<dbReference type="AlphaFoldDB" id="A0A9N9JN84"/>
<evidence type="ECO:0000313" key="2">
    <source>
        <dbReference type="Proteomes" id="UP000789405"/>
    </source>
</evidence>
<protein>
    <submittedName>
        <fullName evidence="1">24637_t:CDS:1</fullName>
    </submittedName>
</protein>
<reference evidence="1" key="1">
    <citation type="submission" date="2021-06" db="EMBL/GenBank/DDBJ databases">
        <authorList>
            <person name="Kallberg Y."/>
            <person name="Tangrot J."/>
            <person name="Rosling A."/>
        </authorList>
    </citation>
    <scope>NUCLEOTIDE SEQUENCE</scope>
    <source>
        <strain evidence="1">MA453B</strain>
    </source>
</reference>
<comment type="caution">
    <text evidence="1">The sequence shown here is derived from an EMBL/GenBank/DDBJ whole genome shotgun (WGS) entry which is preliminary data.</text>
</comment>
<organism evidence="1 2">
    <name type="scientific">Dentiscutata erythropus</name>
    <dbReference type="NCBI Taxonomy" id="1348616"/>
    <lineage>
        <taxon>Eukaryota</taxon>
        <taxon>Fungi</taxon>
        <taxon>Fungi incertae sedis</taxon>
        <taxon>Mucoromycota</taxon>
        <taxon>Glomeromycotina</taxon>
        <taxon>Glomeromycetes</taxon>
        <taxon>Diversisporales</taxon>
        <taxon>Gigasporaceae</taxon>
        <taxon>Dentiscutata</taxon>
    </lineage>
</organism>
<name>A0A9N9JN84_9GLOM</name>
<dbReference type="EMBL" id="CAJVPY010025696">
    <property type="protein sequence ID" value="CAG8788623.1"/>
    <property type="molecule type" value="Genomic_DNA"/>
</dbReference>
<keyword evidence="2" id="KW-1185">Reference proteome</keyword>
<accession>A0A9N9JN84</accession>
<sequence>MQKNTNNKDATQMDYLPTTFSTTASSLQLQKSEQNTITPDNNNQIRAGDLALTTVRKTADFPTLITKTNNRPDLTQINTTTNLQTQNYLGLSIIPQTNNVIVTKANLLTIDNVAKLPDHTNKALHNQTMDTQSNAITESLLSKSYTRALVDDNQPKPK</sequence>